<dbReference type="SUPFAM" id="SSF50939">
    <property type="entry name" value="Sialidases"/>
    <property type="match status" value="1"/>
</dbReference>
<evidence type="ECO:0000313" key="4">
    <source>
        <dbReference type="EMBL" id="TMQ73529.1"/>
    </source>
</evidence>
<dbReference type="PANTHER" id="PTHR12106">
    <property type="entry name" value="SORTILIN RELATED"/>
    <property type="match status" value="1"/>
</dbReference>
<dbReference type="Gene3D" id="2.60.40.4070">
    <property type="match status" value="1"/>
</dbReference>
<accession>A0A538UCS3</accession>
<dbReference type="EMBL" id="VBPB01000064">
    <property type="protein sequence ID" value="TMQ73529.1"/>
    <property type="molecule type" value="Genomic_DNA"/>
</dbReference>
<dbReference type="InterPro" id="IPR050310">
    <property type="entry name" value="VPS10-sortilin"/>
</dbReference>
<dbReference type="SUPFAM" id="SSF110296">
    <property type="entry name" value="Oligoxyloglucan reducing end-specific cellobiohydrolase"/>
    <property type="match status" value="1"/>
</dbReference>
<sequence length="793" mass="87271">MGAVAVWQKNPDVVWVGTGEANSRNSSSWGNGIYRSRDGGGTWDHLGLDATHTIARVVPDPTDSATVFVAALGHLWGDNPERGVYVTHDAGKSWTLSLKGDARTGACDLAMDPTNPHVLYAAMYARRRTPWSYTSGSATGGIFKTRDGGRTWTKLATGLPAETGRIGLDVYRKDPRVVYAVVESDQGGRVSTIDARSREGGVFRSDDAGEHWTRLSPWAPRPFYFSQIRVQPDDDRRVYLLGVDLWISDDAGRTFRPGGGKNLHPDFHAMWIDPQDGDRVLTGSDGGMYLSHDHAATWDFLNNLAIGEFYDLAVDMREPYRIYGGLQDNQTWGGPSATRIEPESWLDEPKHDGITNGDWYCLGGGDGFHVAVDPTDPDIVYYESQGGSLSRVNLATGKERVLRPAAREGVSQYRFNWNTPFALSPHDPSVLWMGGERLFRLYDRGDRWEEASPDLSTHDPAKMVTAGSGAETHCTIVTLAESPVRKGVLWVGTDDGKVWVSQDAGTHWSDLTANLRGLPAGLYMSCIEASRHDAGTAYLAVDGHRSDLFRPWLFVTRDFGRTWSPITGDLPANGPVQVIREDPGNRDLLFAGTEFGLFMSFDAGTHWITPGDGLPTVAVDDILIHPRDRDLIAGTHGRSIYVLDDITPLEQWTAEAARAAVTLFAPRPATAFYARTSSGEWGQRRFSAKNPAFGAAFTYYVKEWTGDGVSLAVSDSAGKTVRKLTGPGTPGLHRVTWDLQRDPKERLRRSEWGDQPEFVPPGTYSVELTYGKTPRQKRPLLVRHAPGTTDPAP</sequence>
<comment type="caution">
    <text evidence="4">The sequence shown here is derived from an EMBL/GenBank/DDBJ whole genome shotgun (WGS) entry which is preliminary data.</text>
</comment>
<keyword evidence="1" id="KW-0677">Repeat</keyword>
<evidence type="ECO:0000256" key="2">
    <source>
        <dbReference type="SAM" id="MobiDB-lite"/>
    </source>
</evidence>
<protein>
    <recommendedName>
        <fullName evidence="3">Sortilin N-terminal domain-containing protein</fullName>
    </recommendedName>
</protein>
<dbReference type="Proteomes" id="UP000319771">
    <property type="component" value="Unassembled WGS sequence"/>
</dbReference>
<name>A0A538UCS3_UNCEI</name>
<gene>
    <name evidence="4" type="ORF">E6K81_04245</name>
</gene>
<evidence type="ECO:0000313" key="5">
    <source>
        <dbReference type="Proteomes" id="UP000319771"/>
    </source>
</evidence>
<dbReference type="InterPro" id="IPR015943">
    <property type="entry name" value="WD40/YVTN_repeat-like_dom_sf"/>
</dbReference>
<dbReference type="AlphaFoldDB" id="A0A538UCS3"/>
<reference evidence="4 5" key="1">
    <citation type="journal article" date="2019" name="Nat. Microbiol.">
        <title>Mediterranean grassland soil C-N compound turnover is dependent on rainfall and depth, and is mediated by genomically divergent microorganisms.</title>
        <authorList>
            <person name="Diamond S."/>
            <person name="Andeer P.F."/>
            <person name="Li Z."/>
            <person name="Crits-Christoph A."/>
            <person name="Burstein D."/>
            <person name="Anantharaman K."/>
            <person name="Lane K.R."/>
            <person name="Thomas B.C."/>
            <person name="Pan C."/>
            <person name="Northen T.R."/>
            <person name="Banfield J.F."/>
        </authorList>
    </citation>
    <scope>NUCLEOTIDE SEQUENCE [LARGE SCALE GENOMIC DNA]</scope>
    <source>
        <strain evidence="4">WS_11</strain>
    </source>
</reference>
<dbReference type="InterPro" id="IPR031778">
    <property type="entry name" value="Sortilin_N"/>
</dbReference>
<dbReference type="CDD" id="cd15482">
    <property type="entry name" value="Sialidase_non-viral"/>
    <property type="match status" value="2"/>
</dbReference>
<proteinExistence type="predicted"/>
<organism evidence="4 5">
    <name type="scientific">Eiseniibacteriota bacterium</name>
    <dbReference type="NCBI Taxonomy" id="2212470"/>
    <lineage>
        <taxon>Bacteria</taxon>
        <taxon>Candidatus Eiseniibacteriota</taxon>
    </lineage>
</organism>
<dbReference type="Gene3D" id="2.130.10.10">
    <property type="entry name" value="YVTN repeat-like/Quinoprotein amine dehydrogenase"/>
    <property type="match status" value="4"/>
</dbReference>
<evidence type="ECO:0000259" key="3">
    <source>
        <dbReference type="Pfam" id="PF15902"/>
    </source>
</evidence>
<dbReference type="Pfam" id="PF15902">
    <property type="entry name" value="Sortilin-Vps10"/>
    <property type="match status" value="1"/>
</dbReference>
<dbReference type="PANTHER" id="PTHR12106:SF27">
    <property type="entry name" value="SORTILIN-RELATED RECEPTOR"/>
    <property type="match status" value="1"/>
</dbReference>
<feature type="region of interest" description="Disordered" evidence="2">
    <location>
        <begin position="746"/>
        <end position="765"/>
    </location>
</feature>
<dbReference type="InterPro" id="IPR036278">
    <property type="entry name" value="Sialidase_sf"/>
</dbReference>
<evidence type="ECO:0000256" key="1">
    <source>
        <dbReference type="ARBA" id="ARBA00022737"/>
    </source>
</evidence>
<feature type="domain" description="Sortilin N-terminal" evidence="3">
    <location>
        <begin position="33"/>
        <end position="158"/>
    </location>
</feature>